<dbReference type="SUPFAM" id="SSF117916">
    <property type="entry name" value="Fe-S cluster assembly (FSCA) domain-like"/>
    <property type="match status" value="1"/>
</dbReference>
<dbReference type="Gene3D" id="6.10.250.1280">
    <property type="match status" value="1"/>
</dbReference>
<dbReference type="InParanoid" id="F6HKY3"/>
<dbReference type="PANTHER" id="PTHR12377">
    <property type="entry name" value="CYTOSOLIC IRON-SULFUR ASSEMBLY COMPONENT 2B-RELATED"/>
    <property type="match status" value="1"/>
</dbReference>
<dbReference type="STRING" id="29760.F6HKY3"/>
<dbReference type="InterPro" id="IPR002744">
    <property type="entry name" value="MIP18-like"/>
</dbReference>
<dbReference type="EMBL" id="FN595991">
    <property type="protein sequence ID" value="CCB55525.1"/>
    <property type="molecule type" value="Genomic_DNA"/>
</dbReference>
<dbReference type="PaxDb" id="29760-VIT_08s0007g01580.t01"/>
<accession>F6HKY3</accession>
<name>F6HKY3_VITVI</name>
<keyword evidence="2" id="KW-0159">Chromosome partition</keyword>
<evidence type="ECO:0000259" key="3">
    <source>
        <dbReference type="Pfam" id="PF01883"/>
    </source>
</evidence>
<dbReference type="InterPro" id="IPR034904">
    <property type="entry name" value="FSCA_dom_sf"/>
</dbReference>
<dbReference type="HOGENOM" id="CLU_1226669_0_0_1"/>
<dbReference type="FunFam" id="3.30.300.130:FF:000010">
    <property type="entry name" value="Protein AE7-like 1"/>
    <property type="match status" value="1"/>
</dbReference>
<sequence>MRHILLNFCPPDDRIPKRSLFSSATLNPRRFCILCAGWTGRKYRAFPEKSVKIPINTEISALFSKITEISSPGSALRSIYPDHCAKAFDFPLHKSIPSSVSRNAASWSISQFRDIKDPEHPYSLEELKVITEDAIEVDDKRSYVRVTFTPTVEHCSMATVIGLCLRVKLLRSLPSRYKVDIKVAPGTHATEAAVNKQLNDKERVAAALENPNLLDMVDECLAPSYG</sequence>
<evidence type="ECO:0000313" key="4">
    <source>
        <dbReference type="EMBL" id="CCB55525.1"/>
    </source>
</evidence>
<dbReference type="Proteomes" id="UP000009183">
    <property type="component" value="Chromosome 8"/>
</dbReference>
<dbReference type="Gene3D" id="3.30.300.130">
    <property type="entry name" value="Fe-S cluster assembly (FSCA)"/>
    <property type="match status" value="1"/>
</dbReference>
<dbReference type="GO" id="GO:0007059">
    <property type="term" value="P:chromosome segregation"/>
    <property type="evidence" value="ECO:0007669"/>
    <property type="project" value="UniProtKB-KW"/>
</dbReference>
<dbReference type="Pfam" id="PF01883">
    <property type="entry name" value="FeS_assembly_P"/>
    <property type="match status" value="1"/>
</dbReference>
<evidence type="ECO:0000256" key="1">
    <source>
        <dbReference type="ARBA" id="ARBA00010381"/>
    </source>
</evidence>
<proteinExistence type="inferred from homology"/>
<keyword evidence="5" id="KW-1185">Reference proteome</keyword>
<comment type="similarity">
    <text evidence="1">Belongs to the MIP18 family.</text>
</comment>
<dbReference type="ExpressionAtlas" id="F6HKY3">
    <property type="expression patterns" value="baseline and differential"/>
</dbReference>
<gene>
    <name evidence="4" type="ordered locus">VIT_08s0007g01580</name>
</gene>
<dbReference type="FunCoup" id="F6HKY3">
    <property type="interactions" value="2688"/>
</dbReference>
<reference evidence="5" key="1">
    <citation type="journal article" date="2007" name="Nature">
        <title>The grapevine genome sequence suggests ancestral hexaploidization in major angiosperm phyla.</title>
        <authorList>
            <consortium name="The French-Italian Public Consortium for Grapevine Genome Characterization."/>
            <person name="Jaillon O."/>
            <person name="Aury J.-M."/>
            <person name="Noel B."/>
            <person name="Policriti A."/>
            <person name="Clepet C."/>
            <person name="Casagrande A."/>
            <person name="Choisne N."/>
            <person name="Aubourg S."/>
            <person name="Vitulo N."/>
            <person name="Jubin C."/>
            <person name="Vezzi A."/>
            <person name="Legeai F."/>
            <person name="Hugueney P."/>
            <person name="Dasilva C."/>
            <person name="Horner D."/>
            <person name="Mica E."/>
            <person name="Jublot D."/>
            <person name="Poulain J."/>
            <person name="Bruyere C."/>
            <person name="Billault A."/>
            <person name="Segurens B."/>
            <person name="Gouyvenoux M."/>
            <person name="Ugarte E."/>
            <person name="Cattonaro F."/>
            <person name="Anthouard V."/>
            <person name="Vico V."/>
            <person name="Del Fabbro C."/>
            <person name="Alaux M."/>
            <person name="Di Gaspero G."/>
            <person name="Dumas V."/>
            <person name="Felice N."/>
            <person name="Paillard S."/>
            <person name="Juman I."/>
            <person name="Moroldo M."/>
            <person name="Scalabrin S."/>
            <person name="Canaguier A."/>
            <person name="Le Clainche I."/>
            <person name="Malacrida G."/>
            <person name="Durand E."/>
            <person name="Pesole G."/>
            <person name="Laucou V."/>
            <person name="Chatelet P."/>
            <person name="Merdinoglu D."/>
            <person name="Delledonne M."/>
            <person name="Pezzotti M."/>
            <person name="Lecharny A."/>
            <person name="Scarpelli C."/>
            <person name="Artiguenave F."/>
            <person name="Pe M.E."/>
            <person name="Valle G."/>
            <person name="Morgante M."/>
            <person name="Caboche M."/>
            <person name="Adam-Blondon A.-F."/>
            <person name="Weissenbach J."/>
            <person name="Quetier F."/>
            <person name="Wincker P."/>
        </authorList>
    </citation>
    <scope>NUCLEOTIDE SEQUENCE [LARGE SCALE GENOMIC DNA]</scope>
    <source>
        <strain evidence="5">cv. Pinot noir / PN40024</strain>
    </source>
</reference>
<dbReference type="GO" id="GO:0051604">
    <property type="term" value="P:protein maturation"/>
    <property type="evidence" value="ECO:0000318"/>
    <property type="project" value="GO_Central"/>
</dbReference>
<dbReference type="eggNOG" id="KOG3381">
    <property type="taxonomic scope" value="Eukaryota"/>
</dbReference>
<feature type="domain" description="MIP18 family-like" evidence="3">
    <location>
        <begin position="113"/>
        <end position="181"/>
    </location>
</feature>
<dbReference type="PANTHER" id="PTHR12377:SF0">
    <property type="entry name" value="CYTOSOLIC IRON-SULFUR ASSEMBLY COMPONENT 2B"/>
    <property type="match status" value="1"/>
</dbReference>
<dbReference type="AlphaFoldDB" id="F6HKY3"/>
<evidence type="ECO:0000256" key="2">
    <source>
        <dbReference type="ARBA" id="ARBA00022829"/>
    </source>
</evidence>
<organism evidence="4 5">
    <name type="scientific">Vitis vinifera</name>
    <name type="common">Grape</name>
    <dbReference type="NCBI Taxonomy" id="29760"/>
    <lineage>
        <taxon>Eukaryota</taxon>
        <taxon>Viridiplantae</taxon>
        <taxon>Streptophyta</taxon>
        <taxon>Embryophyta</taxon>
        <taxon>Tracheophyta</taxon>
        <taxon>Spermatophyta</taxon>
        <taxon>Magnoliopsida</taxon>
        <taxon>eudicotyledons</taxon>
        <taxon>Gunneridae</taxon>
        <taxon>Pentapetalae</taxon>
        <taxon>rosids</taxon>
        <taxon>Vitales</taxon>
        <taxon>Vitaceae</taxon>
        <taxon>Viteae</taxon>
        <taxon>Vitis</taxon>
    </lineage>
</organism>
<protein>
    <recommendedName>
        <fullName evidence="3">MIP18 family-like domain-containing protein</fullName>
    </recommendedName>
</protein>
<evidence type="ECO:0000313" key="5">
    <source>
        <dbReference type="Proteomes" id="UP000009183"/>
    </source>
</evidence>
<dbReference type="InterPro" id="IPR039796">
    <property type="entry name" value="MIP18"/>
</dbReference>